<dbReference type="AlphaFoldDB" id="A0A4V2K0M6"/>
<organism evidence="3">
    <name type="scientific">Dichomitus squalens</name>
    <dbReference type="NCBI Taxonomy" id="114155"/>
    <lineage>
        <taxon>Eukaryota</taxon>
        <taxon>Fungi</taxon>
        <taxon>Dikarya</taxon>
        <taxon>Basidiomycota</taxon>
        <taxon>Agaricomycotina</taxon>
        <taxon>Agaricomycetes</taxon>
        <taxon>Polyporales</taxon>
        <taxon>Polyporaceae</taxon>
        <taxon>Dichomitus</taxon>
    </lineage>
</organism>
<dbReference type="InterPro" id="IPR045340">
    <property type="entry name" value="DUF6533"/>
</dbReference>
<keyword evidence="1" id="KW-0472">Membrane</keyword>
<dbReference type="Proteomes" id="UP000292957">
    <property type="component" value="Unassembled WGS sequence"/>
</dbReference>
<keyword evidence="1" id="KW-0812">Transmembrane</keyword>
<protein>
    <recommendedName>
        <fullName evidence="2">DUF6533 domain-containing protein</fullName>
    </recommendedName>
</protein>
<dbReference type="EMBL" id="ML143413">
    <property type="protein sequence ID" value="TBU29473.1"/>
    <property type="molecule type" value="Genomic_DNA"/>
</dbReference>
<sequence length="150" mass="16703">MSYYSEAVHAAISEASAAFVNNFCGVAVLALFVYDYLITFDNEVTLFWMPHQFNGALVLFMLNRYLTLTVQILNWIASVPLSFRHCCIVQDLLCDTTFAVPPVGCILGSEIVRLEPQTIQIDYFGTSIRASSSPPSREYAPYAALDLLFG</sequence>
<feature type="transmembrane region" description="Helical" evidence="1">
    <location>
        <begin position="54"/>
        <end position="76"/>
    </location>
</feature>
<evidence type="ECO:0000259" key="2">
    <source>
        <dbReference type="Pfam" id="PF20151"/>
    </source>
</evidence>
<gene>
    <name evidence="3" type="ORF">BD311DRAFT_273075</name>
</gene>
<evidence type="ECO:0000313" key="3">
    <source>
        <dbReference type="EMBL" id="TBU29473.1"/>
    </source>
</evidence>
<accession>A0A4V2K0M6</accession>
<evidence type="ECO:0000256" key="1">
    <source>
        <dbReference type="SAM" id="Phobius"/>
    </source>
</evidence>
<name>A0A4V2K0M6_9APHY</name>
<dbReference type="Pfam" id="PF20151">
    <property type="entry name" value="DUF6533"/>
    <property type="match status" value="1"/>
</dbReference>
<feature type="domain" description="DUF6533" evidence="2">
    <location>
        <begin position="24"/>
        <end position="68"/>
    </location>
</feature>
<dbReference type="OrthoDB" id="2744098at2759"/>
<keyword evidence="1" id="KW-1133">Transmembrane helix</keyword>
<feature type="transmembrane region" description="Helical" evidence="1">
    <location>
        <begin position="12"/>
        <end position="34"/>
    </location>
</feature>
<reference evidence="3" key="1">
    <citation type="submission" date="2019-01" db="EMBL/GenBank/DDBJ databases">
        <title>Draft genome sequences of three monokaryotic isolates of the white-rot basidiomycete fungus Dichomitus squalens.</title>
        <authorList>
            <consortium name="DOE Joint Genome Institute"/>
            <person name="Lopez S.C."/>
            <person name="Andreopoulos B."/>
            <person name="Pangilinan J."/>
            <person name="Lipzen A."/>
            <person name="Riley R."/>
            <person name="Ahrendt S."/>
            <person name="Ng V."/>
            <person name="Barry K."/>
            <person name="Daum C."/>
            <person name="Grigoriev I.V."/>
            <person name="Hilden K.S."/>
            <person name="Makela M.R."/>
            <person name="de Vries R.P."/>
        </authorList>
    </citation>
    <scope>NUCLEOTIDE SEQUENCE [LARGE SCALE GENOMIC DNA]</scope>
    <source>
        <strain evidence="3">OM18370.1</strain>
    </source>
</reference>
<proteinExistence type="predicted"/>